<reference evidence="7 8" key="1">
    <citation type="submission" date="2023-02" db="EMBL/GenBank/DDBJ databases">
        <title>Host association and intracellularity evolved multiple times independently in the Rickettsiales.</title>
        <authorList>
            <person name="Castelli M."/>
            <person name="Nardi T."/>
            <person name="Gammuto L."/>
            <person name="Bellinzona G."/>
            <person name="Sabaneyeva E."/>
            <person name="Potekhin A."/>
            <person name="Serra V."/>
            <person name="Petroni G."/>
            <person name="Sassera D."/>
        </authorList>
    </citation>
    <scope>NUCLEOTIDE SEQUENCE [LARGE SCALE GENOMIC DNA]</scope>
    <source>
        <strain evidence="7 8">BOD18</strain>
    </source>
</reference>
<feature type="domain" description="Translation initiation factor 3 C-terminal" evidence="5">
    <location>
        <begin position="65"/>
        <end position="150"/>
    </location>
</feature>
<dbReference type="SUPFAM" id="SSF54364">
    <property type="entry name" value="Translation initiation factor IF3, N-terminal domain"/>
    <property type="match status" value="1"/>
</dbReference>
<comment type="caution">
    <text evidence="7">The sequence shown here is derived from an EMBL/GenBank/DDBJ whole genome shotgun (WGS) entry which is preliminary data.</text>
</comment>
<dbReference type="PANTHER" id="PTHR10938:SF0">
    <property type="entry name" value="TRANSLATION INITIATION FACTOR IF-3, MITOCHONDRIAL"/>
    <property type="match status" value="1"/>
</dbReference>
<evidence type="ECO:0000256" key="2">
    <source>
        <dbReference type="ARBA" id="ARBA00022540"/>
    </source>
</evidence>
<evidence type="ECO:0000313" key="8">
    <source>
        <dbReference type="Proteomes" id="UP001293791"/>
    </source>
</evidence>
<evidence type="ECO:0000259" key="5">
    <source>
        <dbReference type="Pfam" id="PF00707"/>
    </source>
</evidence>
<evidence type="ECO:0000256" key="1">
    <source>
        <dbReference type="ARBA" id="ARBA00005439"/>
    </source>
</evidence>
<evidence type="ECO:0000256" key="4">
    <source>
        <dbReference type="NCBIfam" id="TIGR00168"/>
    </source>
</evidence>
<dbReference type="InterPro" id="IPR019815">
    <property type="entry name" value="Translation_initiation_fac_3_C"/>
</dbReference>
<comment type="similarity">
    <text evidence="1">Belongs to the IF-3 family.</text>
</comment>
<proteinExistence type="inferred from homology"/>
<dbReference type="Pfam" id="PF00707">
    <property type="entry name" value="IF3_C"/>
    <property type="match status" value="1"/>
</dbReference>
<dbReference type="SUPFAM" id="SSF55200">
    <property type="entry name" value="Translation initiation factor IF3, C-terminal domain"/>
    <property type="match status" value="1"/>
</dbReference>
<dbReference type="InterPro" id="IPR019814">
    <property type="entry name" value="Translation_initiation_fac_3_N"/>
</dbReference>
<dbReference type="PANTHER" id="PTHR10938">
    <property type="entry name" value="TRANSLATION INITIATION FACTOR IF-3"/>
    <property type="match status" value="1"/>
</dbReference>
<sequence length="151" mass="17291">MDELGSMLGVMSVREAVNIAAGRGLNLIEISPNASPPVCKIMDLGKYRYEKKKRIQENKKKQKVIEIKEIKLSPNIEDGDFSIKLKKAREFIEEGNKIKVSLQFKGREIMHKDVGFAVIKRFKEEVIDLVRVDSDHKLEGRQIIMILSPKQ</sequence>
<dbReference type="EMBL" id="JARGYT010000063">
    <property type="protein sequence ID" value="MDZ5762556.1"/>
    <property type="molecule type" value="Genomic_DNA"/>
</dbReference>
<protein>
    <recommendedName>
        <fullName evidence="4">Translation initiation factor IF-3</fullName>
    </recommendedName>
</protein>
<evidence type="ECO:0000313" key="7">
    <source>
        <dbReference type="EMBL" id="MDZ5762556.1"/>
    </source>
</evidence>
<dbReference type="Gene3D" id="3.30.110.10">
    <property type="entry name" value="Translation initiation factor 3 (IF-3), C-terminal domain"/>
    <property type="match status" value="1"/>
</dbReference>
<dbReference type="InterPro" id="IPR036788">
    <property type="entry name" value="T_IF-3_C_sf"/>
</dbReference>
<gene>
    <name evidence="7" type="ORF">Cyrtocomes_00944</name>
</gene>
<organism evidence="7 8">
    <name type="scientific">Candidatus Cyrtobacter comes</name>
    <dbReference type="NCBI Taxonomy" id="675776"/>
    <lineage>
        <taxon>Bacteria</taxon>
        <taxon>Pseudomonadati</taxon>
        <taxon>Pseudomonadota</taxon>
        <taxon>Alphaproteobacteria</taxon>
        <taxon>Rickettsiales</taxon>
        <taxon>Candidatus Midichloriaceae</taxon>
        <taxon>Candidatus Cyrtobacter</taxon>
    </lineage>
</organism>
<evidence type="ECO:0000259" key="6">
    <source>
        <dbReference type="Pfam" id="PF05198"/>
    </source>
</evidence>
<accession>A0ABU5L8V3</accession>
<keyword evidence="2 7" id="KW-0396">Initiation factor</keyword>
<dbReference type="Gene3D" id="3.10.20.80">
    <property type="entry name" value="Translation initiation factor 3 (IF-3), N-terminal domain"/>
    <property type="match status" value="1"/>
</dbReference>
<dbReference type="NCBIfam" id="TIGR00168">
    <property type="entry name" value="infC"/>
    <property type="match status" value="1"/>
</dbReference>
<name>A0ABU5L8V3_9RICK</name>
<dbReference type="InterPro" id="IPR036787">
    <property type="entry name" value="T_IF-3_N_sf"/>
</dbReference>
<dbReference type="GO" id="GO:0003743">
    <property type="term" value="F:translation initiation factor activity"/>
    <property type="evidence" value="ECO:0007669"/>
    <property type="project" value="UniProtKB-KW"/>
</dbReference>
<dbReference type="InterPro" id="IPR001288">
    <property type="entry name" value="Translation_initiation_fac_3"/>
</dbReference>
<evidence type="ECO:0000256" key="3">
    <source>
        <dbReference type="ARBA" id="ARBA00022917"/>
    </source>
</evidence>
<feature type="domain" description="Translation initiation factor 3 N-terminal" evidence="6">
    <location>
        <begin position="2"/>
        <end position="57"/>
    </location>
</feature>
<dbReference type="Proteomes" id="UP001293791">
    <property type="component" value="Unassembled WGS sequence"/>
</dbReference>
<keyword evidence="8" id="KW-1185">Reference proteome</keyword>
<dbReference type="Pfam" id="PF05198">
    <property type="entry name" value="IF3_N"/>
    <property type="match status" value="1"/>
</dbReference>
<keyword evidence="3" id="KW-0648">Protein biosynthesis</keyword>